<evidence type="ECO:0000256" key="6">
    <source>
        <dbReference type="ARBA" id="ARBA00023157"/>
    </source>
</evidence>
<dbReference type="Gene3D" id="3.40.30.10">
    <property type="entry name" value="Glutaredoxin"/>
    <property type="match status" value="1"/>
</dbReference>
<comment type="catalytic activity">
    <reaction evidence="11">
        <text>a hydroperoxide + [thioredoxin]-dithiol = an alcohol + [thioredoxin]-disulfide + H2O</text>
        <dbReference type="Rhea" id="RHEA:62620"/>
        <dbReference type="Rhea" id="RHEA-COMP:10698"/>
        <dbReference type="Rhea" id="RHEA-COMP:10700"/>
        <dbReference type="ChEBI" id="CHEBI:15377"/>
        <dbReference type="ChEBI" id="CHEBI:29950"/>
        <dbReference type="ChEBI" id="CHEBI:30879"/>
        <dbReference type="ChEBI" id="CHEBI:35924"/>
        <dbReference type="ChEBI" id="CHEBI:50058"/>
        <dbReference type="EC" id="1.11.1.24"/>
    </reaction>
</comment>
<dbReference type="AlphaFoldDB" id="A0A6M1T040"/>
<evidence type="ECO:0000256" key="12">
    <source>
        <dbReference type="SAM" id="SignalP"/>
    </source>
</evidence>
<name>A0A6M1T040_9BACT</name>
<accession>A0A6M1T040</accession>
<dbReference type="Proteomes" id="UP000479132">
    <property type="component" value="Unassembled WGS sequence"/>
</dbReference>
<dbReference type="EC" id="1.11.1.24" evidence="2"/>
<proteinExistence type="inferred from homology"/>
<comment type="function">
    <text evidence="1">Thiol-specific peroxidase that catalyzes the reduction of hydrogen peroxide and organic hydroperoxides to water and alcohols, respectively. Plays a role in cell protection against oxidative stress by detoxifying peroxides and as sensor of hydrogen peroxide-mediated signaling events.</text>
</comment>
<evidence type="ECO:0000259" key="13">
    <source>
        <dbReference type="PROSITE" id="PS51352"/>
    </source>
</evidence>
<dbReference type="GO" id="GO:0005737">
    <property type="term" value="C:cytoplasm"/>
    <property type="evidence" value="ECO:0007669"/>
    <property type="project" value="TreeGrafter"/>
</dbReference>
<dbReference type="RefSeq" id="WP_165270264.1">
    <property type="nucleotide sequence ID" value="NZ_JAALLS010000020.1"/>
</dbReference>
<keyword evidence="6" id="KW-1015">Disulfide bond</keyword>
<sequence length="214" mass="24069">MKLLIKAFLFCSILFLLASSTYAQKSYAQKATEVNPVLTGTTIPNSSVKTVDGNTVKLKKLVSQKPTVLIFYRGGWCPYCNRHLAELQRIEQQLVDMGYQILAVSPDRPEILKKSISKHDLDYTLLSDSPMNLTKAFGLAFKVDNKTVKRYKEVGIDLEKNSGHNHHLLPAPAVYLINPDGLITFQYVNPNYKTRINSKVLLTAAEAYYPESNN</sequence>
<evidence type="ECO:0000256" key="11">
    <source>
        <dbReference type="ARBA" id="ARBA00049091"/>
    </source>
</evidence>
<keyword evidence="5" id="KW-0560">Oxidoreductase</keyword>
<protein>
    <recommendedName>
        <fullName evidence="2">thioredoxin-dependent peroxiredoxin</fullName>
        <ecNumber evidence="2">1.11.1.24</ecNumber>
    </recommendedName>
    <alternativeName>
        <fullName evidence="8">Thioredoxin peroxidase</fullName>
    </alternativeName>
    <alternativeName>
        <fullName evidence="10">Thioredoxin-dependent peroxiredoxin Bcp</fullName>
    </alternativeName>
</protein>
<evidence type="ECO:0000313" key="15">
    <source>
        <dbReference type="Proteomes" id="UP000479132"/>
    </source>
</evidence>
<gene>
    <name evidence="14" type="ORF">G3569_14060</name>
</gene>
<evidence type="ECO:0000256" key="1">
    <source>
        <dbReference type="ARBA" id="ARBA00003330"/>
    </source>
</evidence>
<dbReference type="InterPro" id="IPR036249">
    <property type="entry name" value="Thioredoxin-like_sf"/>
</dbReference>
<evidence type="ECO:0000256" key="5">
    <source>
        <dbReference type="ARBA" id="ARBA00023002"/>
    </source>
</evidence>
<feature type="signal peptide" evidence="12">
    <location>
        <begin position="1"/>
        <end position="23"/>
    </location>
</feature>
<comment type="caution">
    <text evidence="14">The sequence shown here is derived from an EMBL/GenBank/DDBJ whole genome shotgun (WGS) entry which is preliminary data.</text>
</comment>
<dbReference type="PROSITE" id="PS51352">
    <property type="entry name" value="THIOREDOXIN_2"/>
    <property type="match status" value="1"/>
</dbReference>
<feature type="domain" description="Thioredoxin" evidence="13">
    <location>
        <begin position="37"/>
        <end position="210"/>
    </location>
</feature>
<dbReference type="GO" id="GO:0034599">
    <property type="term" value="P:cellular response to oxidative stress"/>
    <property type="evidence" value="ECO:0007669"/>
    <property type="project" value="TreeGrafter"/>
</dbReference>
<keyword evidence="3" id="KW-0575">Peroxidase</keyword>
<dbReference type="InterPro" id="IPR000866">
    <property type="entry name" value="AhpC/TSA"/>
</dbReference>
<evidence type="ECO:0000256" key="4">
    <source>
        <dbReference type="ARBA" id="ARBA00022862"/>
    </source>
</evidence>
<evidence type="ECO:0000256" key="10">
    <source>
        <dbReference type="ARBA" id="ARBA00042639"/>
    </source>
</evidence>
<organism evidence="14 15">
    <name type="scientific">Fodinibius halophilus</name>
    <dbReference type="NCBI Taxonomy" id="1736908"/>
    <lineage>
        <taxon>Bacteria</taxon>
        <taxon>Pseudomonadati</taxon>
        <taxon>Balneolota</taxon>
        <taxon>Balneolia</taxon>
        <taxon>Balneolales</taxon>
        <taxon>Balneolaceae</taxon>
        <taxon>Fodinibius</taxon>
    </lineage>
</organism>
<dbReference type="PANTHER" id="PTHR42801:SF7">
    <property type="entry name" value="SLL1159 PROTEIN"/>
    <property type="match status" value="1"/>
</dbReference>
<dbReference type="GO" id="GO:0008379">
    <property type="term" value="F:thioredoxin peroxidase activity"/>
    <property type="evidence" value="ECO:0007669"/>
    <property type="project" value="TreeGrafter"/>
</dbReference>
<evidence type="ECO:0000256" key="3">
    <source>
        <dbReference type="ARBA" id="ARBA00022559"/>
    </source>
</evidence>
<keyword evidence="15" id="KW-1185">Reference proteome</keyword>
<dbReference type="CDD" id="cd02970">
    <property type="entry name" value="PRX_like2"/>
    <property type="match status" value="1"/>
</dbReference>
<dbReference type="InterPro" id="IPR050924">
    <property type="entry name" value="Peroxiredoxin_BCP/PrxQ"/>
</dbReference>
<comment type="similarity">
    <text evidence="9">Belongs to the peroxiredoxin family. BCP/PrxQ subfamily.</text>
</comment>
<evidence type="ECO:0000256" key="2">
    <source>
        <dbReference type="ARBA" id="ARBA00013017"/>
    </source>
</evidence>
<feature type="chain" id="PRO_5026980347" description="thioredoxin-dependent peroxiredoxin" evidence="12">
    <location>
        <begin position="24"/>
        <end position="214"/>
    </location>
</feature>
<evidence type="ECO:0000256" key="8">
    <source>
        <dbReference type="ARBA" id="ARBA00032824"/>
    </source>
</evidence>
<dbReference type="GO" id="GO:0045454">
    <property type="term" value="P:cell redox homeostasis"/>
    <property type="evidence" value="ECO:0007669"/>
    <property type="project" value="TreeGrafter"/>
</dbReference>
<reference evidence="14 15" key="1">
    <citation type="submission" date="2020-02" db="EMBL/GenBank/DDBJ databases">
        <title>Aliifodinibius halophilus 2W32, complete genome.</title>
        <authorList>
            <person name="Li Y."/>
            <person name="Wu S."/>
        </authorList>
    </citation>
    <scope>NUCLEOTIDE SEQUENCE [LARGE SCALE GENOMIC DNA]</scope>
    <source>
        <strain evidence="14 15">2W32</strain>
    </source>
</reference>
<dbReference type="Pfam" id="PF00578">
    <property type="entry name" value="AhpC-TSA"/>
    <property type="match status" value="1"/>
</dbReference>
<keyword evidence="4" id="KW-0049">Antioxidant</keyword>
<dbReference type="SUPFAM" id="SSF52833">
    <property type="entry name" value="Thioredoxin-like"/>
    <property type="match status" value="1"/>
</dbReference>
<keyword evidence="7" id="KW-0676">Redox-active center</keyword>
<keyword evidence="12" id="KW-0732">Signal</keyword>
<dbReference type="PANTHER" id="PTHR42801">
    <property type="entry name" value="THIOREDOXIN-DEPENDENT PEROXIDE REDUCTASE"/>
    <property type="match status" value="1"/>
</dbReference>
<evidence type="ECO:0000313" key="14">
    <source>
        <dbReference type="EMBL" id="NGP89478.1"/>
    </source>
</evidence>
<evidence type="ECO:0000256" key="7">
    <source>
        <dbReference type="ARBA" id="ARBA00023284"/>
    </source>
</evidence>
<dbReference type="InterPro" id="IPR013766">
    <property type="entry name" value="Thioredoxin_domain"/>
</dbReference>
<evidence type="ECO:0000256" key="9">
    <source>
        <dbReference type="ARBA" id="ARBA00038489"/>
    </source>
</evidence>
<dbReference type="EMBL" id="JAALLS010000020">
    <property type="protein sequence ID" value="NGP89478.1"/>
    <property type="molecule type" value="Genomic_DNA"/>
</dbReference>